<gene>
    <name evidence="3" type="ORF">JBS370_LOCUS29146</name>
</gene>
<accession>A0A819S2X8</accession>
<dbReference type="PROSITE" id="PS50060">
    <property type="entry name" value="MAM_2"/>
    <property type="match status" value="1"/>
</dbReference>
<dbReference type="AlphaFoldDB" id="A0A819S2X8"/>
<dbReference type="GO" id="GO:0016020">
    <property type="term" value="C:membrane"/>
    <property type="evidence" value="ECO:0007669"/>
    <property type="project" value="InterPro"/>
</dbReference>
<proteinExistence type="predicted"/>
<organism evidence="3 4">
    <name type="scientific">Rotaria sordida</name>
    <dbReference type="NCBI Taxonomy" id="392033"/>
    <lineage>
        <taxon>Eukaryota</taxon>
        <taxon>Metazoa</taxon>
        <taxon>Spiralia</taxon>
        <taxon>Gnathifera</taxon>
        <taxon>Rotifera</taxon>
        <taxon>Eurotatoria</taxon>
        <taxon>Bdelloidea</taxon>
        <taxon>Philodinida</taxon>
        <taxon>Philodinidae</taxon>
        <taxon>Rotaria</taxon>
    </lineage>
</organism>
<name>A0A819S2X8_9BILA</name>
<reference evidence="3" key="1">
    <citation type="submission" date="2021-02" db="EMBL/GenBank/DDBJ databases">
        <authorList>
            <person name="Nowell W R."/>
        </authorList>
    </citation>
    <scope>NUCLEOTIDE SEQUENCE</scope>
</reference>
<sequence>MTGDCQFKLTSGGTNNLVLTNGNSSGGNPTQPLSDVTAVQSLTKPNNKPCNFPYNYTPGNWQMWFCRRYSATNYSCPTNSGLGRCAMGKFAGIRASATTGAYNQTYVTDVKQSSSAIQCLDFYYYIPGRTSNPKIQVGWKAGADTQQIVQLTAHSENRWQNSRSSFTAPSSSSYQLTFRMMRDAGSGSHVFGLDEIKIYDQPCDSSTTTTTFTTSTTTTRVGTTISVLPDTTTHMPTTTTPILPDTATPIPTTTTPVLPDSTTPVPTTTTPILPDTTTPIPTTTTPIPTTTTPIPTTTTPILPDTTTPIPTTTTPVLPDSTTPVTMTTT</sequence>
<feature type="region of interest" description="Disordered" evidence="1">
    <location>
        <begin position="228"/>
        <end position="329"/>
    </location>
</feature>
<dbReference type="InterPro" id="IPR013320">
    <property type="entry name" value="ConA-like_dom_sf"/>
</dbReference>
<protein>
    <recommendedName>
        <fullName evidence="2">MAM domain-containing protein</fullName>
    </recommendedName>
</protein>
<comment type="caution">
    <text evidence="3">The sequence shown here is derived from an EMBL/GenBank/DDBJ whole genome shotgun (WGS) entry which is preliminary data.</text>
</comment>
<evidence type="ECO:0000256" key="1">
    <source>
        <dbReference type="SAM" id="MobiDB-lite"/>
    </source>
</evidence>
<dbReference type="InterPro" id="IPR000998">
    <property type="entry name" value="MAM_dom"/>
</dbReference>
<dbReference type="Proteomes" id="UP000663836">
    <property type="component" value="Unassembled WGS sequence"/>
</dbReference>
<evidence type="ECO:0000313" key="3">
    <source>
        <dbReference type="EMBL" id="CAF4052945.1"/>
    </source>
</evidence>
<dbReference type="Pfam" id="PF00629">
    <property type="entry name" value="MAM"/>
    <property type="match status" value="1"/>
</dbReference>
<evidence type="ECO:0000313" key="4">
    <source>
        <dbReference type="Proteomes" id="UP000663836"/>
    </source>
</evidence>
<evidence type="ECO:0000259" key="2">
    <source>
        <dbReference type="PROSITE" id="PS50060"/>
    </source>
</evidence>
<dbReference type="Gene3D" id="2.60.120.200">
    <property type="match status" value="1"/>
</dbReference>
<dbReference type="SUPFAM" id="SSF49899">
    <property type="entry name" value="Concanavalin A-like lectins/glucanases"/>
    <property type="match status" value="1"/>
</dbReference>
<feature type="domain" description="MAM" evidence="2">
    <location>
        <begin position="48"/>
        <end position="205"/>
    </location>
</feature>
<dbReference type="EMBL" id="CAJOBD010006157">
    <property type="protein sequence ID" value="CAF4052945.1"/>
    <property type="molecule type" value="Genomic_DNA"/>
</dbReference>